<name>A0A0A3J121_9BACL</name>
<protein>
    <submittedName>
        <fullName evidence="2">Uncharacterized protein</fullName>
    </submittedName>
</protein>
<feature type="compositionally biased region" description="Basic residues" evidence="1">
    <location>
        <begin position="38"/>
        <end position="47"/>
    </location>
</feature>
<comment type="caution">
    <text evidence="2">The sequence shown here is derived from an EMBL/GenBank/DDBJ whole genome shotgun (WGS) entry which is preliminary data.</text>
</comment>
<dbReference type="Proteomes" id="UP000030595">
    <property type="component" value="Unassembled WGS sequence"/>
</dbReference>
<dbReference type="eggNOG" id="ENOG502ZRWD">
    <property type="taxonomic scope" value="Bacteria"/>
</dbReference>
<evidence type="ECO:0000313" key="2">
    <source>
        <dbReference type="EMBL" id="KGR90651.1"/>
    </source>
</evidence>
<keyword evidence="3" id="KW-1185">Reference proteome</keyword>
<organism evidence="2 3">
    <name type="scientific">Ureibacillus massiliensis 4400831 = CIP 108448 = CCUG 49529</name>
    <dbReference type="NCBI Taxonomy" id="1211035"/>
    <lineage>
        <taxon>Bacteria</taxon>
        <taxon>Bacillati</taxon>
        <taxon>Bacillota</taxon>
        <taxon>Bacilli</taxon>
        <taxon>Bacillales</taxon>
        <taxon>Caryophanaceae</taxon>
        <taxon>Ureibacillus</taxon>
    </lineage>
</organism>
<evidence type="ECO:0000256" key="1">
    <source>
        <dbReference type="SAM" id="MobiDB-lite"/>
    </source>
</evidence>
<dbReference type="AlphaFoldDB" id="A0A0A3J121"/>
<evidence type="ECO:0000313" key="3">
    <source>
        <dbReference type="Proteomes" id="UP000030595"/>
    </source>
</evidence>
<accession>A0A0A3J121</accession>
<gene>
    <name evidence="2" type="ORF">CD30_10645</name>
</gene>
<feature type="region of interest" description="Disordered" evidence="1">
    <location>
        <begin position="29"/>
        <end position="64"/>
    </location>
</feature>
<reference evidence="2 3" key="1">
    <citation type="submission" date="2014-02" db="EMBL/GenBank/DDBJ databases">
        <title>Draft genome sequence of Lysinibacillus massiliensis CCUG 49529.</title>
        <authorList>
            <person name="Zhang F."/>
            <person name="Wang G."/>
            <person name="Zhang L."/>
        </authorList>
    </citation>
    <scope>NUCLEOTIDE SEQUENCE [LARGE SCALE GENOMIC DNA]</scope>
    <source>
        <strain evidence="2 3">CCUG 49529</strain>
    </source>
</reference>
<dbReference type="RefSeq" id="WP_036176308.1">
    <property type="nucleotide sequence ID" value="NZ_AVCZ01000016.1"/>
</dbReference>
<dbReference type="EMBL" id="JPVQ01000016">
    <property type="protein sequence ID" value="KGR90651.1"/>
    <property type="molecule type" value="Genomic_DNA"/>
</dbReference>
<proteinExistence type="predicted"/>
<sequence>MKASRVSATTSSIFRNSRQYLHTNEQVFRLMEENEGNRKRHNQHQGRSKRDNEKKNDQKRVLRKNDQKLIVKGIQSDAHAVVDIQNSFLQRSAKLNKMTKKRRIHTYRTSI</sequence>
<feature type="compositionally biased region" description="Basic and acidic residues" evidence="1">
    <location>
        <begin position="48"/>
        <end position="64"/>
    </location>
</feature>
<dbReference type="OrthoDB" id="2739792at2"/>